<keyword evidence="2" id="KW-1185">Reference proteome</keyword>
<accession>A0A0K1YA31</accession>
<dbReference type="Proteomes" id="UP000202736">
    <property type="component" value="Segment"/>
</dbReference>
<dbReference type="GeneID" id="26523258"/>
<evidence type="ECO:0000313" key="2">
    <source>
        <dbReference type="Proteomes" id="UP000202736"/>
    </source>
</evidence>
<dbReference type="RefSeq" id="YP_009188903.1">
    <property type="nucleotide sequence ID" value="NC_028672.1"/>
</dbReference>
<organism evidence="1 2">
    <name type="scientific">Cronobacter phage PBES 02</name>
    <dbReference type="NCBI Taxonomy" id="1684115"/>
    <lineage>
        <taxon>Viruses</taxon>
        <taxon>Duplodnaviria</taxon>
        <taxon>Heunggongvirae</taxon>
        <taxon>Uroviricota</taxon>
        <taxon>Caudoviricetes</taxon>
        <taxon>Vequintavirinae</taxon>
        <taxon>Certrevirus</taxon>
        <taxon>Certrevirus PBES02</taxon>
    </lineage>
</organism>
<sequence>MKTRMYFLVNQYIMGIQAGIQPGHAACELLADYWDEPRDNPKVKMVEQWLKKDKTFIVLDGGYQQRMYEFADKIPSSIPFAYFHEEEDALNGALTAIAFVLPDHLYDVKLDEDGEAPAGYFVEGDYCQWKDFTETERNFITELKKFHLKRG</sequence>
<name>A0A0K1YA31_9CAUD</name>
<protein>
    <submittedName>
        <fullName evidence="1">Uncharacterized protein</fullName>
    </submittedName>
</protein>
<dbReference type="KEGG" id="vg:26523258"/>
<reference evidence="1 2" key="1">
    <citation type="submission" date="2015-07" db="EMBL/GenBank/DDBJ databases">
        <title>Complete genome of Cronobacter phage PBES 02.</title>
        <authorList>
            <person name="Myung H."/>
        </authorList>
    </citation>
    <scope>NUCLEOTIDE SEQUENCE [LARGE SCALE GENOMIC DNA]</scope>
</reference>
<dbReference type="EMBL" id="KT353109">
    <property type="protein sequence ID" value="AKY03942.1"/>
    <property type="molecule type" value="Genomic_DNA"/>
</dbReference>
<proteinExistence type="predicted"/>
<evidence type="ECO:0000313" key="1">
    <source>
        <dbReference type="EMBL" id="AKY03942.1"/>
    </source>
</evidence>
<gene>
    <name evidence="1" type="ORF">ADU18_0038</name>
</gene>